<evidence type="ECO:0000256" key="6">
    <source>
        <dbReference type="ARBA" id="ARBA00022741"/>
    </source>
</evidence>
<dbReference type="PANTHER" id="PTHR43790:SF3">
    <property type="entry name" value="D-ALLOSE IMPORT ATP-BINDING PROTEIN ALSA-RELATED"/>
    <property type="match status" value="1"/>
</dbReference>
<evidence type="ECO:0000256" key="8">
    <source>
        <dbReference type="ARBA" id="ARBA00022967"/>
    </source>
</evidence>
<keyword evidence="6" id="KW-0547">Nucleotide-binding</keyword>
<dbReference type="CDD" id="cd03216">
    <property type="entry name" value="ABC_Carb_Monos_I"/>
    <property type="match status" value="1"/>
</dbReference>
<keyword evidence="9" id="KW-0472">Membrane</keyword>
<dbReference type="InterPro" id="IPR050107">
    <property type="entry name" value="ABC_carbohydrate_import_ATPase"/>
</dbReference>
<dbReference type="InterPro" id="IPR003439">
    <property type="entry name" value="ABC_transporter-like_ATP-bd"/>
</dbReference>
<dbReference type="Gene3D" id="3.40.50.300">
    <property type="entry name" value="P-loop containing nucleotide triphosphate hydrolases"/>
    <property type="match status" value="2"/>
</dbReference>
<dbReference type="AlphaFoldDB" id="A0A7W8LEU8"/>
<gene>
    <name evidence="11" type="ORF">HDG41_007519</name>
</gene>
<evidence type="ECO:0000256" key="9">
    <source>
        <dbReference type="ARBA" id="ARBA00023136"/>
    </source>
</evidence>
<organism evidence="11 12">
    <name type="scientific">Paraburkholderia youngii</name>
    <dbReference type="NCBI Taxonomy" id="2782701"/>
    <lineage>
        <taxon>Bacteria</taxon>
        <taxon>Pseudomonadati</taxon>
        <taxon>Pseudomonadota</taxon>
        <taxon>Betaproteobacteria</taxon>
        <taxon>Burkholderiales</taxon>
        <taxon>Burkholderiaceae</taxon>
        <taxon>Paraburkholderia</taxon>
    </lineage>
</organism>
<dbReference type="GO" id="GO:0016887">
    <property type="term" value="F:ATP hydrolysis activity"/>
    <property type="evidence" value="ECO:0007669"/>
    <property type="project" value="InterPro"/>
</dbReference>
<comment type="caution">
    <text evidence="11">The sequence shown here is derived from an EMBL/GenBank/DDBJ whole genome shotgun (WGS) entry which is preliminary data.</text>
</comment>
<dbReference type="CDD" id="cd03215">
    <property type="entry name" value="ABC_Carb_Monos_II"/>
    <property type="match status" value="1"/>
</dbReference>
<keyword evidence="3" id="KW-0997">Cell inner membrane</keyword>
<accession>A0A7W8LEU8</accession>
<evidence type="ECO:0000256" key="3">
    <source>
        <dbReference type="ARBA" id="ARBA00022519"/>
    </source>
</evidence>
<keyword evidence="8" id="KW-1278">Translocase</keyword>
<evidence type="ECO:0000256" key="5">
    <source>
        <dbReference type="ARBA" id="ARBA00022737"/>
    </source>
</evidence>
<dbReference type="Proteomes" id="UP000592820">
    <property type="component" value="Unassembled WGS sequence"/>
</dbReference>
<keyword evidence="2" id="KW-1003">Cell membrane</keyword>
<reference evidence="11 12" key="1">
    <citation type="submission" date="2020-08" db="EMBL/GenBank/DDBJ databases">
        <title>Genomic Encyclopedia of Type Strains, Phase IV (KMG-V): Genome sequencing to study the core and pangenomes of soil and plant-associated prokaryotes.</title>
        <authorList>
            <person name="Whitman W."/>
        </authorList>
    </citation>
    <scope>NUCLEOTIDE SEQUENCE [LARGE SCALE GENOMIC DNA]</scope>
    <source>
        <strain evidence="11 12">JPY162</strain>
    </source>
</reference>
<evidence type="ECO:0000256" key="1">
    <source>
        <dbReference type="ARBA" id="ARBA00022448"/>
    </source>
</evidence>
<dbReference type="SUPFAM" id="SSF52540">
    <property type="entry name" value="P-loop containing nucleoside triphosphate hydrolases"/>
    <property type="match status" value="2"/>
</dbReference>
<dbReference type="EMBL" id="JACHDE010000033">
    <property type="protein sequence ID" value="MBB5405423.1"/>
    <property type="molecule type" value="Genomic_DNA"/>
</dbReference>
<evidence type="ECO:0000256" key="2">
    <source>
        <dbReference type="ARBA" id="ARBA00022475"/>
    </source>
</evidence>
<feature type="domain" description="ABC transporter" evidence="10">
    <location>
        <begin position="36"/>
        <end position="536"/>
    </location>
</feature>
<keyword evidence="4 11" id="KW-0762">Sugar transport</keyword>
<dbReference type="InterPro" id="IPR027417">
    <property type="entry name" value="P-loop_NTPase"/>
</dbReference>
<dbReference type="SMART" id="SM00382">
    <property type="entry name" value="AAA"/>
    <property type="match status" value="2"/>
</dbReference>
<sequence length="536" mass="58705">MQVSKLMWRDPATLDVSQPHAEGNAVDASRPDGYVLELREVSKSFGGIPALSDVNFNVRPGEVVAVIGENGAGKSTLMKIISGVYPTDSYQGELLLDGRPARFRTVRDAEAAGIVLVPQELYIAPNLSIAENMFMGMLPSRRGFVDEAKLFTLAMERLAFFGVQANPNASVGELSPSAQRLVTIASALSKAATRVLILDEPTASLTQGEAVHLFERIAQIKAQNVGCIYITHRLDEIAQVADRVVVMRNGRVVEHFASAQDKISDMVRAMIGHDPEPSTPRVLNERAAAVLTVSNLSVHEGFGSKRCRVDNVSLELRRGEVLGLFGLVGAGRTELAKAIFGAWQGTCEGEIRIDGERVHPRSPAEAISLGIGMLTEDRKQTGLIEGHSVLHNISAASIRSVSSGPFIRERDEVDRNRELIRKLDLRPPRLDAKVEWFSGGNQQKVLLARWIAIRPRILIVDEPTYGVDIGARQEIYRLLHELAAEGTAVLMISSDMTEILDESDRVLVMYKGRVTQSFDRKASRHELMAAATGEIH</sequence>
<keyword evidence="1" id="KW-0813">Transport</keyword>
<evidence type="ECO:0000259" key="10">
    <source>
        <dbReference type="PROSITE" id="PS50893"/>
    </source>
</evidence>
<evidence type="ECO:0000256" key="7">
    <source>
        <dbReference type="ARBA" id="ARBA00022840"/>
    </source>
</evidence>
<dbReference type="InterPro" id="IPR017871">
    <property type="entry name" value="ABC_transporter-like_CS"/>
</dbReference>
<evidence type="ECO:0000313" key="12">
    <source>
        <dbReference type="Proteomes" id="UP000592820"/>
    </source>
</evidence>
<dbReference type="RefSeq" id="WP_184228800.1">
    <property type="nucleotide sequence ID" value="NZ_JACHDE010000033.1"/>
</dbReference>
<dbReference type="PROSITE" id="PS00211">
    <property type="entry name" value="ABC_TRANSPORTER_1"/>
    <property type="match status" value="1"/>
</dbReference>
<name>A0A7W8LEU8_9BURK</name>
<keyword evidence="5" id="KW-0677">Repeat</keyword>
<evidence type="ECO:0000256" key="4">
    <source>
        <dbReference type="ARBA" id="ARBA00022597"/>
    </source>
</evidence>
<dbReference type="GO" id="GO:0005524">
    <property type="term" value="F:ATP binding"/>
    <property type="evidence" value="ECO:0007669"/>
    <property type="project" value="UniProtKB-KW"/>
</dbReference>
<dbReference type="Pfam" id="PF00005">
    <property type="entry name" value="ABC_tran"/>
    <property type="match status" value="2"/>
</dbReference>
<keyword evidence="7" id="KW-0067">ATP-binding</keyword>
<proteinExistence type="predicted"/>
<evidence type="ECO:0000313" key="11">
    <source>
        <dbReference type="EMBL" id="MBB5405423.1"/>
    </source>
</evidence>
<dbReference type="PANTHER" id="PTHR43790">
    <property type="entry name" value="CARBOHYDRATE TRANSPORT ATP-BINDING PROTEIN MG119-RELATED"/>
    <property type="match status" value="1"/>
</dbReference>
<dbReference type="PROSITE" id="PS50893">
    <property type="entry name" value="ABC_TRANSPORTER_2"/>
    <property type="match status" value="1"/>
</dbReference>
<dbReference type="InterPro" id="IPR003593">
    <property type="entry name" value="AAA+_ATPase"/>
</dbReference>
<protein>
    <submittedName>
        <fullName evidence="11">ABC-type sugar transport system ATPase subunit</fullName>
    </submittedName>
</protein>